<evidence type="ECO:0000256" key="1">
    <source>
        <dbReference type="SAM" id="Phobius"/>
    </source>
</evidence>
<keyword evidence="1" id="KW-0472">Membrane</keyword>
<feature type="transmembrane region" description="Helical" evidence="1">
    <location>
        <begin position="6"/>
        <end position="25"/>
    </location>
</feature>
<reference evidence="2 3" key="1">
    <citation type="submission" date="2019-08" db="EMBL/GenBank/DDBJ databases">
        <title>Bacillus genomes from the desert of Cuatro Cienegas, Coahuila.</title>
        <authorList>
            <person name="Olmedo-Alvarez G."/>
        </authorList>
    </citation>
    <scope>NUCLEOTIDE SEQUENCE [LARGE SCALE GENOMIC DNA]</scope>
    <source>
        <strain evidence="2 3">CH128b_4D</strain>
    </source>
</reference>
<evidence type="ECO:0008006" key="4">
    <source>
        <dbReference type="Google" id="ProtNLM"/>
    </source>
</evidence>
<keyword evidence="1" id="KW-1133">Transmembrane helix</keyword>
<gene>
    <name evidence="2" type="ORF">FZC84_17535</name>
</gene>
<dbReference type="EMBL" id="VTEG01000016">
    <property type="protein sequence ID" value="TYR97820.1"/>
    <property type="molecule type" value="Genomic_DNA"/>
</dbReference>
<evidence type="ECO:0000313" key="3">
    <source>
        <dbReference type="Proteomes" id="UP000325182"/>
    </source>
</evidence>
<organism evidence="2 3">
    <name type="scientific">Rossellomorea vietnamensis</name>
    <dbReference type="NCBI Taxonomy" id="218284"/>
    <lineage>
        <taxon>Bacteria</taxon>
        <taxon>Bacillati</taxon>
        <taxon>Bacillota</taxon>
        <taxon>Bacilli</taxon>
        <taxon>Bacillales</taxon>
        <taxon>Bacillaceae</taxon>
        <taxon>Rossellomorea</taxon>
    </lineage>
</organism>
<feature type="transmembrane region" description="Helical" evidence="1">
    <location>
        <begin position="32"/>
        <end position="50"/>
    </location>
</feature>
<evidence type="ECO:0000313" key="2">
    <source>
        <dbReference type="EMBL" id="TYR97820.1"/>
    </source>
</evidence>
<accession>A0A5D4MA20</accession>
<name>A0A5D4MA20_9BACI</name>
<feature type="transmembrane region" description="Helical" evidence="1">
    <location>
        <begin position="62"/>
        <end position="88"/>
    </location>
</feature>
<protein>
    <recommendedName>
        <fullName evidence="4">NADH dehydrogenase subunit 4L</fullName>
    </recommendedName>
</protein>
<keyword evidence="1" id="KW-0812">Transmembrane</keyword>
<dbReference type="Proteomes" id="UP000325182">
    <property type="component" value="Unassembled WGS sequence"/>
</dbReference>
<dbReference type="AlphaFoldDB" id="A0A5D4MA20"/>
<dbReference type="RefSeq" id="WP_148954710.1">
    <property type="nucleotide sequence ID" value="NZ_VTEG01000016.1"/>
</dbReference>
<sequence length="96" mass="10874">MNAYLTFIIAMVIITFVSFLMYSFGRNRSKNFNKYIPSIASAISIAVFYLKMTFISEGYQPILDIVVIIIMSVVLGVSLLLAVIMDLLNIRDKNQI</sequence>
<proteinExistence type="predicted"/>
<comment type="caution">
    <text evidence="2">The sequence shown here is derived from an EMBL/GenBank/DDBJ whole genome shotgun (WGS) entry which is preliminary data.</text>
</comment>